<evidence type="ECO:0000259" key="1">
    <source>
        <dbReference type="PROSITE" id="PS50123"/>
    </source>
</evidence>
<feature type="domain" description="CheR-type methyltransferase" evidence="1">
    <location>
        <begin position="1"/>
        <end position="86"/>
    </location>
</feature>
<dbReference type="AlphaFoldDB" id="A0A520KU44"/>
<dbReference type="PROSITE" id="PS50123">
    <property type="entry name" value="CHER"/>
    <property type="match status" value="1"/>
</dbReference>
<organism evidence="2 3">
    <name type="scientific">Methanoliparum thermophilum</name>
    <dbReference type="NCBI Taxonomy" id="2491083"/>
    <lineage>
        <taxon>Archaea</taxon>
        <taxon>Methanobacteriati</taxon>
        <taxon>Methanobacteriota</taxon>
        <taxon>Candidatus Methanoliparia</taxon>
        <taxon>Candidatus Methanoliparales</taxon>
        <taxon>Candidatus Methanoliparaceae</taxon>
        <taxon>Candidatus Methanoliparum</taxon>
    </lineage>
</organism>
<dbReference type="SUPFAM" id="SSF53335">
    <property type="entry name" value="S-adenosyl-L-methionine-dependent methyltransferases"/>
    <property type="match status" value="1"/>
</dbReference>
<dbReference type="PANTHER" id="PTHR24422:SF10">
    <property type="entry name" value="CHEMOTAXIS PROTEIN METHYLTRANSFERASE 2"/>
    <property type="match status" value="1"/>
</dbReference>
<name>A0A520KU44_METT2</name>
<dbReference type="Proteomes" id="UP000317158">
    <property type="component" value="Unassembled WGS sequence"/>
</dbReference>
<evidence type="ECO:0000313" key="2">
    <source>
        <dbReference type="EMBL" id="RZN65654.1"/>
    </source>
</evidence>
<dbReference type="Gene3D" id="3.40.50.150">
    <property type="entry name" value="Vaccinia Virus protein VP39"/>
    <property type="match status" value="1"/>
</dbReference>
<dbReference type="InterPro" id="IPR000780">
    <property type="entry name" value="CheR_MeTrfase"/>
</dbReference>
<dbReference type="EMBL" id="RXIF01000001">
    <property type="protein sequence ID" value="RZN65654.1"/>
    <property type="molecule type" value="Genomic_DNA"/>
</dbReference>
<dbReference type="PANTHER" id="PTHR24422">
    <property type="entry name" value="CHEMOTAXIS PROTEIN METHYLTRANSFERASE"/>
    <property type="match status" value="1"/>
</dbReference>
<proteinExistence type="predicted"/>
<dbReference type="Pfam" id="PF01739">
    <property type="entry name" value="CheR"/>
    <property type="match status" value="1"/>
</dbReference>
<gene>
    <name evidence="2" type="ORF">EF806_00215</name>
</gene>
<dbReference type="GO" id="GO:0008757">
    <property type="term" value="F:S-adenosylmethionine-dependent methyltransferase activity"/>
    <property type="evidence" value="ECO:0007669"/>
    <property type="project" value="InterPro"/>
</dbReference>
<dbReference type="InterPro" id="IPR022642">
    <property type="entry name" value="CheR_C"/>
</dbReference>
<dbReference type="InterPro" id="IPR050903">
    <property type="entry name" value="Bact_Chemotaxis_MeTrfase"/>
</dbReference>
<evidence type="ECO:0000313" key="3">
    <source>
        <dbReference type="Proteomes" id="UP000317158"/>
    </source>
</evidence>
<reference evidence="2 3" key="1">
    <citation type="journal article" date="2019" name="Nat. Microbiol.">
        <title>Wide diversity of methane and short-chain alkane metabolisms in uncultured archaea.</title>
        <authorList>
            <person name="Borrel G."/>
            <person name="Adam P.S."/>
            <person name="McKay L.J."/>
            <person name="Chen L.X."/>
            <person name="Sierra-Garcia I.N."/>
            <person name="Sieber C.M."/>
            <person name="Letourneur Q."/>
            <person name="Ghozlane A."/>
            <person name="Andersen G.L."/>
            <person name="Li W.J."/>
            <person name="Hallam S.J."/>
            <person name="Muyzer G."/>
            <person name="de Oliveira V.M."/>
            <person name="Inskeep W.P."/>
            <person name="Banfield J.F."/>
            <person name="Gribaldo S."/>
        </authorList>
    </citation>
    <scope>NUCLEOTIDE SEQUENCE [LARGE SCALE GENOMIC DNA]</scope>
    <source>
        <strain evidence="2">NM1a</strain>
    </source>
</reference>
<sequence>MTMHILSNYLIRITDKYRVKESIAKMVKFKYHNLTNMPFSRFFDLIFCRNVIIYFSPIKKNEVLAKNGFLVLGKTEYIPTDFYSRF</sequence>
<comment type="caution">
    <text evidence="2">The sequence shown here is derived from an EMBL/GenBank/DDBJ whole genome shotgun (WGS) entry which is preliminary data.</text>
</comment>
<dbReference type="InterPro" id="IPR029063">
    <property type="entry name" value="SAM-dependent_MTases_sf"/>
</dbReference>
<protein>
    <recommendedName>
        <fullName evidence="1">CheR-type methyltransferase domain-containing protein</fullName>
    </recommendedName>
</protein>
<accession>A0A520KU44</accession>